<proteinExistence type="predicted"/>
<dbReference type="PIRSF" id="PIRSF021377">
    <property type="entry name" value="YtfJ"/>
    <property type="match status" value="1"/>
</dbReference>
<comment type="caution">
    <text evidence="1">The sequence shown here is derived from an EMBL/GenBank/DDBJ whole genome shotgun (WGS) entry which is preliminary data.</text>
</comment>
<accession>A0A9D1N3S2</accession>
<gene>
    <name evidence="1" type="ORF">IAD24_05540</name>
</gene>
<reference evidence="1" key="2">
    <citation type="journal article" date="2021" name="PeerJ">
        <title>Extensive microbial diversity within the chicken gut microbiome revealed by metagenomics and culture.</title>
        <authorList>
            <person name="Gilroy R."/>
            <person name="Ravi A."/>
            <person name="Getino M."/>
            <person name="Pursley I."/>
            <person name="Horton D.L."/>
            <person name="Alikhan N.F."/>
            <person name="Baker D."/>
            <person name="Gharbi K."/>
            <person name="Hall N."/>
            <person name="Watson M."/>
            <person name="Adriaenssens E.M."/>
            <person name="Foster-Nyarko E."/>
            <person name="Jarju S."/>
            <person name="Secka A."/>
            <person name="Antonio M."/>
            <person name="Oren A."/>
            <person name="Chaudhuri R.R."/>
            <person name="La Ragione R."/>
            <person name="Hildebrand F."/>
            <person name="Pallen M.J."/>
        </authorList>
    </citation>
    <scope>NUCLEOTIDE SEQUENCE</scope>
    <source>
        <strain evidence="1">ChiGjej2B2-16831</strain>
    </source>
</reference>
<dbReference type="Pfam" id="PF09579">
    <property type="entry name" value="Spore_YtfJ"/>
    <property type="match status" value="1"/>
</dbReference>
<name>A0A9D1N3S2_9FIRM</name>
<reference evidence="1" key="1">
    <citation type="submission" date="2020-10" db="EMBL/GenBank/DDBJ databases">
        <authorList>
            <person name="Gilroy R."/>
        </authorList>
    </citation>
    <scope>NUCLEOTIDE SEQUENCE</scope>
    <source>
        <strain evidence="1">ChiGjej2B2-16831</strain>
    </source>
</reference>
<dbReference type="EMBL" id="DVNZ01000174">
    <property type="protein sequence ID" value="HIU94607.1"/>
    <property type="molecule type" value="Genomic_DNA"/>
</dbReference>
<protein>
    <submittedName>
        <fullName evidence="1">Sporulation protein YtfJ</fullName>
    </submittedName>
</protein>
<evidence type="ECO:0000313" key="1">
    <source>
        <dbReference type="EMBL" id="HIU94607.1"/>
    </source>
</evidence>
<dbReference type="AlphaFoldDB" id="A0A9D1N3S2"/>
<evidence type="ECO:0000313" key="2">
    <source>
        <dbReference type="Proteomes" id="UP000824128"/>
    </source>
</evidence>
<dbReference type="Proteomes" id="UP000824128">
    <property type="component" value="Unassembled WGS sequence"/>
</dbReference>
<dbReference type="InterPro" id="IPR014229">
    <property type="entry name" value="Spore_YtfJ"/>
</dbReference>
<organism evidence="1 2">
    <name type="scientific">Candidatus Aphodomorpha intestinavium</name>
    <dbReference type="NCBI Taxonomy" id="2840672"/>
    <lineage>
        <taxon>Bacteria</taxon>
        <taxon>Bacillati</taxon>
        <taxon>Bacillota</taxon>
        <taxon>Clostridia</taxon>
        <taxon>Eubacteriales</taxon>
        <taxon>Candidatus Aphodomorpha</taxon>
    </lineage>
</organism>
<dbReference type="PANTHER" id="PTHR39162">
    <property type="entry name" value="GLL3345 PROTEIN"/>
    <property type="match status" value="1"/>
</dbReference>
<dbReference type="PANTHER" id="PTHR39162:SF1">
    <property type="entry name" value="SPORULATION PROTEIN YTFJ"/>
    <property type="match status" value="1"/>
</dbReference>
<sequence>MPHPIENMLRTTMEQLHQIVDVDTVIGSPVAVDGAVILPVSRVSLGLLTGGGEYEGQGDAARCGRTFDGAGAPYPFTGASALGLCLTPVAFLTIQDGRVSSVPASCEGTLERLIDRAPQLLAEAERMLAALLQRKKGESCTEGGVK</sequence>